<accession>A0A5A7Q8J0</accession>
<protein>
    <submittedName>
        <fullName evidence="2">RING/U-box superfamily protein</fullName>
    </submittedName>
</protein>
<gene>
    <name evidence="2" type="ORF">STAS_18003</name>
</gene>
<feature type="compositionally biased region" description="Polar residues" evidence="1">
    <location>
        <begin position="245"/>
        <end position="256"/>
    </location>
</feature>
<dbReference type="Proteomes" id="UP000325081">
    <property type="component" value="Unassembled WGS sequence"/>
</dbReference>
<keyword evidence="3" id="KW-1185">Reference proteome</keyword>
<feature type="region of interest" description="Disordered" evidence="1">
    <location>
        <begin position="130"/>
        <end position="152"/>
    </location>
</feature>
<feature type="region of interest" description="Disordered" evidence="1">
    <location>
        <begin position="172"/>
        <end position="267"/>
    </location>
</feature>
<feature type="region of interest" description="Disordered" evidence="1">
    <location>
        <begin position="1"/>
        <end position="48"/>
    </location>
</feature>
<feature type="compositionally biased region" description="Polar residues" evidence="1">
    <location>
        <begin position="1"/>
        <end position="18"/>
    </location>
</feature>
<name>A0A5A7Q8J0_STRAF</name>
<dbReference type="EMBL" id="BKCP01006072">
    <property type="protein sequence ID" value="GER41292.1"/>
    <property type="molecule type" value="Genomic_DNA"/>
</dbReference>
<comment type="caution">
    <text evidence="2">The sequence shown here is derived from an EMBL/GenBank/DDBJ whole genome shotgun (WGS) entry which is preliminary data.</text>
</comment>
<feature type="compositionally biased region" description="Polar residues" evidence="1">
    <location>
        <begin position="187"/>
        <end position="200"/>
    </location>
</feature>
<evidence type="ECO:0000313" key="2">
    <source>
        <dbReference type="EMBL" id="GER41292.1"/>
    </source>
</evidence>
<feature type="compositionally biased region" description="Basic and acidic residues" evidence="1">
    <location>
        <begin position="175"/>
        <end position="186"/>
    </location>
</feature>
<reference evidence="3" key="1">
    <citation type="journal article" date="2019" name="Curr. Biol.">
        <title>Genome Sequence of Striga asiatica Provides Insight into the Evolution of Plant Parasitism.</title>
        <authorList>
            <person name="Yoshida S."/>
            <person name="Kim S."/>
            <person name="Wafula E.K."/>
            <person name="Tanskanen J."/>
            <person name="Kim Y.M."/>
            <person name="Honaas L."/>
            <person name="Yang Z."/>
            <person name="Spallek T."/>
            <person name="Conn C.E."/>
            <person name="Ichihashi Y."/>
            <person name="Cheong K."/>
            <person name="Cui S."/>
            <person name="Der J.P."/>
            <person name="Gundlach H."/>
            <person name="Jiao Y."/>
            <person name="Hori C."/>
            <person name="Ishida J.K."/>
            <person name="Kasahara H."/>
            <person name="Kiba T."/>
            <person name="Kim M.S."/>
            <person name="Koo N."/>
            <person name="Laohavisit A."/>
            <person name="Lee Y.H."/>
            <person name="Lumba S."/>
            <person name="McCourt P."/>
            <person name="Mortimer J.C."/>
            <person name="Mutuku J.M."/>
            <person name="Nomura T."/>
            <person name="Sasaki-Sekimoto Y."/>
            <person name="Seto Y."/>
            <person name="Wang Y."/>
            <person name="Wakatake T."/>
            <person name="Sakakibara H."/>
            <person name="Demura T."/>
            <person name="Yamaguchi S."/>
            <person name="Yoneyama K."/>
            <person name="Manabe R.I."/>
            <person name="Nelson D.C."/>
            <person name="Schulman A.H."/>
            <person name="Timko M.P."/>
            <person name="dePamphilis C.W."/>
            <person name="Choi D."/>
            <person name="Shirasu K."/>
        </authorList>
    </citation>
    <scope>NUCLEOTIDE SEQUENCE [LARGE SCALE GENOMIC DNA]</scope>
    <source>
        <strain evidence="3">cv. UVA1</strain>
    </source>
</reference>
<dbReference type="AlphaFoldDB" id="A0A5A7Q8J0"/>
<evidence type="ECO:0000256" key="1">
    <source>
        <dbReference type="SAM" id="MobiDB-lite"/>
    </source>
</evidence>
<evidence type="ECO:0000313" key="3">
    <source>
        <dbReference type="Proteomes" id="UP000325081"/>
    </source>
</evidence>
<proteinExistence type="predicted"/>
<organism evidence="2 3">
    <name type="scientific">Striga asiatica</name>
    <name type="common">Asiatic witchweed</name>
    <name type="synonym">Buchnera asiatica</name>
    <dbReference type="NCBI Taxonomy" id="4170"/>
    <lineage>
        <taxon>Eukaryota</taxon>
        <taxon>Viridiplantae</taxon>
        <taxon>Streptophyta</taxon>
        <taxon>Embryophyta</taxon>
        <taxon>Tracheophyta</taxon>
        <taxon>Spermatophyta</taxon>
        <taxon>Magnoliopsida</taxon>
        <taxon>eudicotyledons</taxon>
        <taxon>Gunneridae</taxon>
        <taxon>Pentapetalae</taxon>
        <taxon>asterids</taxon>
        <taxon>lamiids</taxon>
        <taxon>Lamiales</taxon>
        <taxon>Orobanchaceae</taxon>
        <taxon>Buchnereae</taxon>
        <taxon>Striga</taxon>
    </lineage>
</organism>
<sequence>MATTKETPLATSNTVTHQTDPKLDTPDRGPPGFPARHIANPPSSDSTRSLKRIVLTQRPPVPVPRFSFRDMLSKNWAHVEMNFADDDDADLDEDVTIDYNTDEPDIKMKDSFYDSLLLTWKNVVIIKEAPNGTHPPLGGQTSGSAESDEKAVNDQGDRLYGPWLLTKNKGASRHLLSEDNGDKGTAQDKSLPSNSFSFSMAGNKYDKSPLEQNTAKPNGTDAWRVVGRRKKDKGKENIGAPARHASTSKTPASSGAVSEPRTVSEVSNRGHGVAGMVSSHYKERRAQAQVLFISAGSGLDPMKHQVSHIVESPRKKNNRNSSGPIGVDIPNTAAMAVDSAPL</sequence>